<dbReference type="Pfam" id="PF00024">
    <property type="entry name" value="PAN_1"/>
    <property type="match status" value="1"/>
</dbReference>
<dbReference type="InterPro" id="IPR016186">
    <property type="entry name" value="C-type_lectin-like/link_sf"/>
</dbReference>
<feature type="signal peptide" evidence="1">
    <location>
        <begin position="1"/>
        <end position="21"/>
    </location>
</feature>
<organism evidence="3 4">
    <name type="scientific">Halocaridina rubra</name>
    <name type="common">Hawaiian red shrimp</name>
    <dbReference type="NCBI Taxonomy" id="373956"/>
    <lineage>
        <taxon>Eukaryota</taxon>
        <taxon>Metazoa</taxon>
        <taxon>Ecdysozoa</taxon>
        <taxon>Arthropoda</taxon>
        <taxon>Crustacea</taxon>
        <taxon>Multicrustacea</taxon>
        <taxon>Malacostraca</taxon>
        <taxon>Eumalacostraca</taxon>
        <taxon>Eucarida</taxon>
        <taxon>Decapoda</taxon>
        <taxon>Pleocyemata</taxon>
        <taxon>Caridea</taxon>
        <taxon>Atyoidea</taxon>
        <taxon>Atyidae</taxon>
        <taxon>Halocaridina</taxon>
    </lineage>
</organism>
<protein>
    <recommendedName>
        <fullName evidence="2">Apple domain-containing protein</fullName>
    </recommendedName>
</protein>
<keyword evidence="4" id="KW-1185">Reference proteome</keyword>
<dbReference type="AlphaFoldDB" id="A0AAN8XDU1"/>
<accession>A0AAN8XDU1</accession>
<dbReference type="Gene3D" id="3.50.4.10">
    <property type="entry name" value="Hepatocyte Growth Factor"/>
    <property type="match status" value="1"/>
</dbReference>
<evidence type="ECO:0000313" key="4">
    <source>
        <dbReference type="Proteomes" id="UP001381693"/>
    </source>
</evidence>
<dbReference type="Gene3D" id="3.10.100.10">
    <property type="entry name" value="Mannose-Binding Protein A, subunit A"/>
    <property type="match status" value="1"/>
</dbReference>
<feature type="domain" description="Apple" evidence="2">
    <location>
        <begin position="19"/>
        <end position="101"/>
    </location>
</feature>
<dbReference type="CDD" id="cd00037">
    <property type="entry name" value="CLECT"/>
    <property type="match status" value="1"/>
</dbReference>
<gene>
    <name evidence="3" type="ORF">SK128_023239</name>
</gene>
<dbReference type="Proteomes" id="UP001381693">
    <property type="component" value="Unassembled WGS sequence"/>
</dbReference>
<dbReference type="EMBL" id="JAXCGZ010009697">
    <property type="protein sequence ID" value="KAK7076384.1"/>
    <property type="molecule type" value="Genomic_DNA"/>
</dbReference>
<name>A0AAN8XDU1_HALRR</name>
<evidence type="ECO:0000313" key="3">
    <source>
        <dbReference type="EMBL" id="KAK7076384.1"/>
    </source>
</evidence>
<comment type="caution">
    <text evidence="3">The sequence shown here is derived from an EMBL/GenBank/DDBJ whole genome shotgun (WGS) entry which is preliminary data.</text>
</comment>
<reference evidence="3 4" key="1">
    <citation type="submission" date="2023-11" db="EMBL/GenBank/DDBJ databases">
        <title>Halocaridina rubra genome assembly.</title>
        <authorList>
            <person name="Smith C."/>
        </authorList>
    </citation>
    <scope>NUCLEOTIDE SEQUENCE [LARGE SCALE GENOMIC DNA]</scope>
    <source>
        <strain evidence="3">EP-1</strain>
        <tissue evidence="3">Whole</tissue>
    </source>
</reference>
<dbReference type="SUPFAM" id="SSF56436">
    <property type="entry name" value="C-type lectin-like"/>
    <property type="match status" value="1"/>
</dbReference>
<sequence>MKRRLLVMVCFVVHFILLCETNVSNSYALLYDGGLKVTASYTLYNTGSILSCAAICYGKPGCWLFTWDAVSKECQLLDFLNAVVITESAPSTLRTYYANSVRGKKIVRTPSQSSWTGNNNTCANMGGRLFLPEDNTYCYILNHIVGVNHVHIGLWRYPSDVTVWYNMDGQTTFPSLNWGSGQPNNCLGSQYYGSCHNGKAGDVPPNSITYGICDI</sequence>
<evidence type="ECO:0000256" key="1">
    <source>
        <dbReference type="SAM" id="SignalP"/>
    </source>
</evidence>
<dbReference type="PROSITE" id="PS50948">
    <property type="entry name" value="PAN"/>
    <property type="match status" value="1"/>
</dbReference>
<proteinExistence type="predicted"/>
<feature type="chain" id="PRO_5042818343" description="Apple domain-containing protein" evidence="1">
    <location>
        <begin position="22"/>
        <end position="215"/>
    </location>
</feature>
<keyword evidence="1" id="KW-0732">Signal</keyword>
<evidence type="ECO:0000259" key="2">
    <source>
        <dbReference type="PROSITE" id="PS50948"/>
    </source>
</evidence>
<dbReference type="InterPro" id="IPR016187">
    <property type="entry name" value="CTDL_fold"/>
</dbReference>
<dbReference type="InterPro" id="IPR003609">
    <property type="entry name" value="Pan_app"/>
</dbReference>